<organism evidence="8 9">
    <name type="scientific">Prorocentrum cordatum</name>
    <dbReference type="NCBI Taxonomy" id="2364126"/>
    <lineage>
        <taxon>Eukaryota</taxon>
        <taxon>Sar</taxon>
        <taxon>Alveolata</taxon>
        <taxon>Dinophyceae</taxon>
        <taxon>Prorocentrales</taxon>
        <taxon>Prorocentraceae</taxon>
        <taxon>Prorocentrum</taxon>
    </lineage>
</organism>
<feature type="chain" id="PRO_5045865641" evidence="7">
    <location>
        <begin position="24"/>
        <end position="494"/>
    </location>
</feature>
<proteinExistence type="predicted"/>
<dbReference type="PANTHER" id="PTHR30238">
    <property type="entry name" value="MEMBRANE BOUND PREDICTED REDOX MODULATOR"/>
    <property type="match status" value="1"/>
</dbReference>
<name>A0ABN9QIS4_9DINO</name>
<keyword evidence="9" id="KW-1185">Reference proteome</keyword>
<evidence type="ECO:0000256" key="1">
    <source>
        <dbReference type="ARBA" id="ARBA00004141"/>
    </source>
</evidence>
<protein>
    <submittedName>
        <fullName evidence="8">Uncharacterized protein</fullName>
    </submittedName>
</protein>
<accession>A0ABN9QIS4</accession>
<feature type="transmembrane region" description="Helical" evidence="6">
    <location>
        <begin position="271"/>
        <end position="289"/>
    </location>
</feature>
<reference evidence="8" key="1">
    <citation type="submission" date="2023-10" db="EMBL/GenBank/DDBJ databases">
        <authorList>
            <person name="Chen Y."/>
            <person name="Shah S."/>
            <person name="Dougan E. K."/>
            <person name="Thang M."/>
            <person name="Chan C."/>
        </authorList>
    </citation>
    <scope>NUCLEOTIDE SEQUENCE [LARGE SCALE GENOMIC DNA]</scope>
</reference>
<comment type="caution">
    <text evidence="8">The sequence shown here is derived from an EMBL/GenBank/DDBJ whole genome shotgun (WGS) entry which is preliminary data.</text>
</comment>
<evidence type="ECO:0000256" key="4">
    <source>
        <dbReference type="ARBA" id="ARBA00023136"/>
    </source>
</evidence>
<evidence type="ECO:0000256" key="7">
    <source>
        <dbReference type="SAM" id="SignalP"/>
    </source>
</evidence>
<evidence type="ECO:0000313" key="8">
    <source>
        <dbReference type="EMBL" id="CAK0804796.1"/>
    </source>
</evidence>
<keyword evidence="2 6" id="KW-0812">Transmembrane</keyword>
<feature type="transmembrane region" description="Helical" evidence="6">
    <location>
        <begin position="206"/>
        <end position="231"/>
    </location>
</feature>
<gene>
    <name evidence="8" type="ORF">PCOR1329_LOCUS11484</name>
</gene>
<feature type="transmembrane region" description="Helical" evidence="6">
    <location>
        <begin position="430"/>
        <end position="451"/>
    </location>
</feature>
<feature type="signal peptide" evidence="7">
    <location>
        <begin position="1"/>
        <end position="23"/>
    </location>
</feature>
<feature type="transmembrane region" description="Helical" evidence="6">
    <location>
        <begin position="178"/>
        <end position="199"/>
    </location>
</feature>
<evidence type="ECO:0000256" key="6">
    <source>
        <dbReference type="SAM" id="Phobius"/>
    </source>
</evidence>
<evidence type="ECO:0000256" key="2">
    <source>
        <dbReference type="ARBA" id="ARBA00022692"/>
    </source>
</evidence>
<dbReference type="Pfam" id="PF03741">
    <property type="entry name" value="TerC"/>
    <property type="match status" value="1"/>
</dbReference>
<feature type="transmembrane region" description="Helical" evidence="6">
    <location>
        <begin position="401"/>
        <end position="423"/>
    </location>
</feature>
<keyword evidence="3 6" id="KW-1133">Transmembrane helix</keyword>
<evidence type="ECO:0000256" key="5">
    <source>
        <dbReference type="SAM" id="MobiDB-lite"/>
    </source>
</evidence>
<feature type="transmembrane region" description="Helical" evidence="6">
    <location>
        <begin position="457"/>
        <end position="479"/>
    </location>
</feature>
<dbReference type="InterPro" id="IPR005496">
    <property type="entry name" value="Integral_membrane_TerC"/>
</dbReference>
<feature type="transmembrane region" description="Helical" evidence="6">
    <location>
        <begin position="364"/>
        <end position="381"/>
    </location>
</feature>
<evidence type="ECO:0000256" key="3">
    <source>
        <dbReference type="ARBA" id="ARBA00022989"/>
    </source>
</evidence>
<sequence>MRSPPRLAAAAAVLASAATLAAAAATDADRACAAPHGARTEALAVLPPRPRAELEAAAETDSLETSSATVLLQHGWPVLASAAPRTPGEPPASQAPGAQRVPRGAWRGARRWPALPAAWRDLVASVAKRLATHAGAGDNLGIRGESPGVLSVLSGEKAAVEAHDPVMNPSSFFGSAPLLDWAILAVACVVLFALDWAVLQILPNTFGWYVALVGFWIAVALAFNIVVWIRFGTEDAADWAMGYGIEWMLSLDNLMMIQMIFINIRTPVADYPNVMIIGIACSIVARLLLFMSIEWMMEHMAWIRYPCAAMLIWVGIQGTIPQDDEHVALEDLVVVRVLKLLFGDCLAAGYTADGSVFLREASSGRFQASLLLVAILMIMWIDTVFSVDSVAVKVTLITNGYVAFSSSVLAMFGLRAMFFVLAVLLQKFELLQYGLCVILILAIFVALEMILSPWVDITTASTFLVIGAVFIVSIAASLLECKGRPPREPPPEGR</sequence>
<comment type="subcellular location">
    <subcellularLocation>
        <location evidence="1">Membrane</location>
        <topology evidence="1">Multi-pass membrane protein</topology>
    </subcellularLocation>
</comment>
<dbReference type="PANTHER" id="PTHR30238:SF0">
    <property type="entry name" value="THYLAKOID MEMBRANE PROTEIN TERC, CHLOROPLASTIC"/>
    <property type="match status" value="1"/>
</dbReference>
<evidence type="ECO:0000313" key="9">
    <source>
        <dbReference type="Proteomes" id="UP001189429"/>
    </source>
</evidence>
<dbReference type="EMBL" id="CAUYUJ010003323">
    <property type="protein sequence ID" value="CAK0804796.1"/>
    <property type="molecule type" value="Genomic_DNA"/>
</dbReference>
<keyword evidence="4 6" id="KW-0472">Membrane</keyword>
<dbReference type="Proteomes" id="UP001189429">
    <property type="component" value="Unassembled WGS sequence"/>
</dbReference>
<feature type="region of interest" description="Disordered" evidence="5">
    <location>
        <begin position="81"/>
        <end position="103"/>
    </location>
</feature>
<keyword evidence="7" id="KW-0732">Signal</keyword>